<dbReference type="Proteomes" id="UP000823388">
    <property type="component" value="Chromosome 9N"/>
</dbReference>
<proteinExistence type="predicted"/>
<accession>A0A8T0MRL4</accession>
<dbReference type="EMBL" id="CM029054">
    <property type="protein sequence ID" value="KAG2539318.1"/>
    <property type="molecule type" value="Genomic_DNA"/>
</dbReference>
<name>A0A8T0MRL4_PANVG</name>
<reference evidence="1" key="1">
    <citation type="submission" date="2020-05" db="EMBL/GenBank/DDBJ databases">
        <title>WGS assembly of Panicum virgatum.</title>
        <authorList>
            <person name="Lovell J.T."/>
            <person name="Jenkins J."/>
            <person name="Shu S."/>
            <person name="Juenger T.E."/>
            <person name="Schmutz J."/>
        </authorList>
    </citation>
    <scope>NUCLEOTIDE SEQUENCE</scope>
    <source>
        <strain evidence="1">AP13</strain>
    </source>
</reference>
<gene>
    <name evidence="1" type="ORF">PVAP13_9NG461014</name>
</gene>
<protein>
    <submittedName>
        <fullName evidence="1">Uncharacterized protein</fullName>
    </submittedName>
</protein>
<evidence type="ECO:0000313" key="2">
    <source>
        <dbReference type="Proteomes" id="UP000823388"/>
    </source>
</evidence>
<keyword evidence="2" id="KW-1185">Reference proteome</keyword>
<evidence type="ECO:0000313" key="1">
    <source>
        <dbReference type="EMBL" id="KAG2539318.1"/>
    </source>
</evidence>
<sequence length="195" mass="19834">MTIDMKKECTRVLLGLASPLSVPMPLLPRLSPSELLLSPSMPSMLMYALSRSSPTAAPPEVAPWASATAAAAAESSGTRRRCGTGGAPCAPAPWSRCPRMRRRGAGSGSWAPRAGASAVAPAAFSGAAAAEAAWAPGRGGGAPPAHPVRGAHAGLGAVATAADPTVWRARWLVRMRWRGGAARSGFVSRGALYAV</sequence>
<comment type="caution">
    <text evidence="1">The sequence shown here is derived from an EMBL/GenBank/DDBJ whole genome shotgun (WGS) entry which is preliminary data.</text>
</comment>
<organism evidence="1 2">
    <name type="scientific">Panicum virgatum</name>
    <name type="common">Blackwell switchgrass</name>
    <dbReference type="NCBI Taxonomy" id="38727"/>
    <lineage>
        <taxon>Eukaryota</taxon>
        <taxon>Viridiplantae</taxon>
        <taxon>Streptophyta</taxon>
        <taxon>Embryophyta</taxon>
        <taxon>Tracheophyta</taxon>
        <taxon>Spermatophyta</taxon>
        <taxon>Magnoliopsida</taxon>
        <taxon>Liliopsida</taxon>
        <taxon>Poales</taxon>
        <taxon>Poaceae</taxon>
        <taxon>PACMAD clade</taxon>
        <taxon>Panicoideae</taxon>
        <taxon>Panicodae</taxon>
        <taxon>Paniceae</taxon>
        <taxon>Panicinae</taxon>
        <taxon>Panicum</taxon>
        <taxon>Panicum sect. Hiantes</taxon>
    </lineage>
</organism>
<dbReference type="AlphaFoldDB" id="A0A8T0MRL4"/>